<dbReference type="InterPro" id="IPR008928">
    <property type="entry name" value="6-hairpin_glycosidase_sf"/>
</dbReference>
<dbReference type="GO" id="GO:0033926">
    <property type="term" value="F:endo-alpha-N-acetylgalactosaminidase activity"/>
    <property type="evidence" value="ECO:0007669"/>
    <property type="project" value="InterPro"/>
</dbReference>
<evidence type="ECO:0000256" key="3">
    <source>
        <dbReference type="ARBA" id="ARBA00012758"/>
    </source>
</evidence>
<evidence type="ECO:0000256" key="5">
    <source>
        <dbReference type="ARBA" id="ARBA00023277"/>
    </source>
</evidence>
<comment type="similarity">
    <text evidence="2">Belongs to the glycosyl hydrolase 100 family.</text>
</comment>
<evidence type="ECO:0000313" key="7">
    <source>
        <dbReference type="EMBL" id="MEE3717314.1"/>
    </source>
</evidence>
<dbReference type="InterPro" id="IPR024746">
    <property type="entry name" value="Glyco_hydro_100"/>
</dbReference>
<evidence type="ECO:0000256" key="6">
    <source>
        <dbReference type="ARBA" id="ARBA00023295"/>
    </source>
</evidence>
<dbReference type="Gene3D" id="1.50.10.10">
    <property type="match status" value="1"/>
</dbReference>
<dbReference type="EC" id="3.2.1.26" evidence="3"/>
<reference evidence="7" key="1">
    <citation type="submission" date="2024-01" db="EMBL/GenBank/DDBJ databases">
        <title>Bank of Algae and Cyanobacteria of the Azores (BACA) strain genomes.</title>
        <authorList>
            <person name="Luz R."/>
            <person name="Cordeiro R."/>
            <person name="Fonseca A."/>
            <person name="Goncalves V."/>
        </authorList>
    </citation>
    <scope>NUCLEOTIDE SEQUENCE</scope>
    <source>
        <strain evidence="7">BACA0141</strain>
    </source>
</reference>
<dbReference type="AlphaFoldDB" id="A0AAW9Q0E3"/>
<dbReference type="SUPFAM" id="SSF48208">
    <property type="entry name" value="Six-hairpin glycosidases"/>
    <property type="match status" value="1"/>
</dbReference>
<protein>
    <recommendedName>
        <fullName evidence="3">beta-fructofuranosidase</fullName>
        <ecNumber evidence="3">3.2.1.26</ecNumber>
    </recommendedName>
</protein>
<keyword evidence="6" id="KW-0326">Glycosidase</keyword>
<evidence type="ECO:0000256" key="1">
    <source>
        <dbReference type="ARBA" id="ARBA00000094"/>
    </source>
</evidence>
<evidence type="ECO:0000256" key="2">
    <source>
        <dbReference type="ARBA" id="ARBA00007671"/>
    </source>
</evidence>
<gene>
    <name evidence="7" type="ORF">V2H45_11190</name>
</gene>
<accession>A0AAW9Q0E3</accession>
<dbReference type="EMBL" id="JAZBJZ010000038">
    <property type="protein sequence ID" value="MEE3717314.1"/>
    <property type="molecule type" value="Genomic_DNA"/>
</dbReference>
<dbReference type="PANTHER" id="PTHR31916">
    <property type="match status" value="1"/>
</dbReference>
<dbReference type="RefSeq" id="WP_330483743.1">
    <property type="nucleotide sequence ID" value="NZ_JAZBJZ010000038.1"/>
</dbReference>
<comment type="caution">
    <text evidence="7">The sequence shown here is derived from an EMBL/GenBank/DDBJ whole genome shotgun (WGS) entry which is preliminary data.</text>
</comment>
<organism evidence="7 8">
    <name type="scientific">Tumidithrix elongata BACA0141</name>
    <dbReference type="NCBI Taxonomy" id="2716417"/>
    <lineage>
        <taxon>Bacteria</taxon>
        <taxon>Bacillati</taxon>
        <taxon>Cyanobacteriota</taxon>
        <taxon>Cyanophyceae</taxon>
        <taxon>Pseudanabaenales</taxon>
        <taxon>Pseudanabaenaceae</taxon>
        <taxon>Tumidithrix</taxon>
        <taxon>Tumidithrix elongata</taxon>
    </lineage>
</organism>
<dbReference type="PANTHER" id="PTHR31916:SF28">
    <property type="entry name" value="NEUTRAL_ALKALINE INVERTASE 3, CHLOROPLASTIC"/>
    <property type="match status" value="1"/>
</dbReference>
<dbReference type="InterPro" id="IPR012341">
    <property type="entry name" value="6hp_glycosidase-like_sf"/>
</dbReference>
<evidence type="ECO:0000313" key="8">
    <source>
        <dbReference type="Proteomes" id="UP001333818"/>
    </source>
</evidence>
<proteinExistence type="inferred from homology"/>
<dbReference type="GO" id="GO:0005975">
    <property type="term" value="P:carbohydrate metabolic process"/>
    <property type="evidence" value="ECO:0007669"/>
    <property type="project" value="InterPro"/>
</dbReference>
<name>A0AAW9Q0E3_9CYAN</name>
<dbReference type="GO" id="GO:0004564">
    <property type="term" value="F:beta-fructofuranosidase activity"/>
    <property type="evidence" value="ECO:0007669"/>
    <property type="project" value="UniProtKB-EC"/>
</dbReference>
<dbReference type="Pfam" id="PF12899">
    <property type="entry name" value="Glyco_hydro_100"/>
    <property type="match status" value="1"/>
</dbReference>
<keyword evidence="5" id="KW-0119">Carbohydrate metabolism</keyword>
<comment type="catalytic activity">
    <reaction evidence="1">
        <text>Hydrolysis of terminal non-reducing beta-D-fructofuranoside residues in beta-D-fructofuranosides.</text>
        <dbReference type="EC" id="3.2.1.26"/>
    </reaction>
</comment>
<sequence>MKEKSVIQLARSLFYEKALVKVDGAYVGAIASIPKDANAQDLNYSEIFIRDNVPVMIYLLLDGKHEIVRHFLNTCLKLQSNHFQTQGIFPTSFVEIEGKLVADYGQRAIGRVCSVDASLWWVILAYIYVKRSGDRAWAASSEVQIGIQKFLNLILHPSFRDSPTLFVPDGAFMIDRALDVWGNPLEIQVLLYGALLSAVGLIQIDLTEKGYVTPQSRVLKGDLENSFEAQQIHQRSYAIAWLTRLRNYMLKQYWVNSKIIQTLRRRPTEEYGDRVANEYNIQTEMIPHWLQDWLGDRGGYLVGNIRTGRPDFRFFTLGNCLGAIFDLISPAQQRSLFHLMHQNQTALFAQMPLRICHPPLDNDEWRKKTGYDRKNLPWCYHNGGHWPCLFWFFAIATLRYKQRYGLSHADGEEIHLLLQNNYELFLKRLPQQNWAEYFDGPNGVWIGQQARLYQTWTIVGFLLTHHFLKVSSEDVNIMNLPTLKELSLF</sequence>
<keyword evidence="8" id="KW-1185">Reference proteome</keyword>
<keyword evidence="4 7" id="KW-0378">Hydrolase</keyword>
<evidence type="ECO:0000256" key="4">
    <source>
        <dbReference type="ARBA" id="ARBA00022801"/>
    </source>
</evidence>
<dbReference type="Proteomes" id="UP001333818">
    <property type="component" value="Unassembled WGS sequence"/>
</dbReference>